<organism evidence="2 3">
    <name type="scientific">Extremus antarcticus</name>
    <dbReference type="NCBI Taxonomy" id="702011"/>
    <lineage>
        <taxon>Eukaryota</taxon>
        <taxon>Fungi</taxon>
        <taxon>Dikarya</taxon>
        <taxon>Ascomycota</taxon>
        <taxon>Pezizomycotina</taxon>
        <taxon>Dothideomycetes</taxon>
        <taxon>Dothideomycetidae</taxon>
        <taxon>Mycosphaerellales</taxon>
        <taxon>Extremaceae</taxon>
        <taxon>Extremus</taxon>
    </lineage>
</organism>
<feature type="compositionally biased region" description="Basic and acidic residues" evidence="1">
    <location>
        <begin position="44"/>
        <end position="54"/>
    </location>
</feature>
<gene>
    <name evidence="2" type="ORF">LTR09_006988</name>
</gene>
<sequence>METIDERTSLLPVSESPPEDPVRREMHTLKGIVVVDPRQASTHTAEDSSKRRDSGYGGSDSGHEDDMRRPKKAKSCSAGRRASVEDSDSLWSRRKSNVSLLDRLHIIREAERSEDRWRRPSACLVSTAGQRAAQERRESYTSGPSSRRASKAPVRDAYHEGKSPAAEAGVFYLKSNAGAGVPDSFGRAEADPNI</sequence>
<proteinExistence type="predicted"/>
<dbReference type="EMBL" id="JAWDJX010000023">
    <property type="protein sequence ID" value="KAK3052034.1"/>
    <property type="molecule type" value="Genomic_DNA"/>
</dbReference>
<name>A0AAJ0GBJ6_9PEZI</name>
<feature type="compositionally biased region" description="Basic and acidic residues" evidence="1">
    <location>
        <begin position="109"/>
        <end position="118"/>
    </location>
</feature>
<reference evidence="2" key="1">
    <citation type="submission" date="2023-04" db="EMBL/GenBank/DDBJ databases">
        <title>Black Yeasts Isolated from many extreme environments.</title>
        <authorList>
            <person name="Coleine C."/>
            <person name="Stajich J.E."/>
            <person name="Selbmann L."/>
        </authorList>
    </citation>
    <scope>NUCLEOTIDE SEQUENCE</scope>
    <source>
        <strain evidence="2">CCFEE 5312</strain>
    </source>
</reference>
<dbReference type="AlphaFoldDB" id="A0AAJ0GBJ6"/>
<evidence type="ECO:0000256" key="1">
    <source>
        <dbReference type="SAM" id="MobiDB-lite"/>
    </source>
</evidence>
<protein>
    <submittedName>
        <fullName evidence="2">Uncharacterized protein</fullName>
    </submittedName>
</protein>
<feature type="region of interest" description="Disordered" evidence="1">
    <location>
        <begin position="1"/>
        <end position="92"/>
    </location>
</feature>
<dbReference type="Proteomes" id="UP001271007">
    <property type="component" value="Unassembled WGS sequence"/>
</dbReference>
<feature type="region of interest" description="Disordered" evidence="1">
    <location>
        <begin position="109"/>
        <end position="161"/>
    </location>
</feature>
<evidence type="ECO:0000313" key="2">
    <source>
        <dbReference type="EMBL" id="KAK3052034.1"/>
    </source>
</evidence>
<evidence type="ECO:0000313" key="3">
    <source>
        <dbReference type="Proteomes" id="UP001271007"/>
    </source>
</evidence>
<keyword evidence="3" id="KW-1185">Reference proteome</keyword>
<accession>A0AAJ0GBJ6</accession>
<comment type="caution">
    <text evidence="2">The sequence shown here is derived from an EMBL/GenBank/DDBJ whole genome shotgun (WGS) entry which is preliminary data.</text>
</comment>